<organism evidence="2 3">
    <name type="scientific">Arthrobacter phage DrYang</name>
    <dbReference type="NCBI Taxonomy" id="2686080"/>
    <lineage>
        <taxon>Viruses</taxon>
        <taxon>Duplodnaviria</taxon>
        <taxon>Heunggongvirae</taxon>
        <taxon>Uroviricota</taxon>
        <taxon>Caudoviricetes</taxon>
        <taxon>Klausavirus</taxon>
        <taxon>Klausavirus dryang</taxon>
    </lineage>
</organism>
<dbReference type="RefSeq" id="YP_009886016.1">
    <property type="nucleotide sequence ID" value="NC_049489.1"/>
</dbReference>
<proteinExistence type="predicted"/>
<sequence>MTSYRDTSTRKHATTGRRAADYTPAPLEPRKGRGPGKPKPVERKEQDRRHDH</sequence>
<gene>
    <name evidence="2" type="primary">94</name>
    <name evidence="2" type="ORF">SEA_DRYANG_94</name>
</gene>
<dbReference type="Proteomes" id="UP000438167">
    <property type="component" value="Segment"/>
</dbReference>
<protein>
    <submittedName>
        <fullName evidence="2">Uncharacterized protein</fullName>
    </submittedName>
</protein>
<dbReference type="EMBL" id="MN703411">
    <property type="protein sequence ID" value="QGZ17193.1"/>
    <property type="molecule type" value="Genomic_DNA"/>
</dbReference>
<feature type="region of interest" description="Disordered" evidence="1">
    <location>
        <begin position="1"/>
        <end position="52"/>
    </location>
</feature>
<feature type="compositionally biased region" description="Basic and acidic residues" evidence="1">
    <location>
        <begin position="39"/>
        <end position="52"/>
    </location>
</feature>
<evidence type="ECO:0000256" key="1">
    <source>
        <dbReference type="SAM" id="MobiDB-lite"/>
    </source>
</evidence>
<evidence type="ECO:0000313" key="3">
    <source>
        <dbReference type="Proteomes" id="UP000438167"/>
    </source>
</evidence>
<reference evidence="2 3" key="1">
    <citation type="submission" date="2019-11" db="EMBL/GenBank/DDBJ databases">
        <authorList>
            <person name="Donovan J."/>
            <person name="Schaffer R."/>
            <person name="Bae M.S."/>
            <person name="Gitobu P.N."/>
            <person name="Guan P."/>
            <person name="Olavarrieta M.P."/>
            <person name="Perez Cortez K."/>
            <person name="Tozier F.G."/>
            <person name="Vasilopoulos H."/>
            <person name="Zhang S."/>
            <person name="Kapinos A."/>
            <person name="Freise A.C."/>
            <person name="Moberg-Parker J."/>
            <person name="Garlena R.A."/>
            <person name="Russell D.A."/>
            <person name="Pope W.H."/>
            <person name="Jacobs-Sera D."/>
            <person name="Hatfull G.F."/>
        </authorList>
    </citation>
    <scope>NUCLEOTIDE SEQUENCE [LARGE SCALE GENOMIC DNA]</scope>
</reference>
<evidence type="ECO:0000313" key="2">
    <source>
        <dbReference type="EMBL" id="QGZ17193.1"/>
    </source>
</evidence>
<accession>A0A6B9JC26</accession>
<keyword evidence="3" id="KW-1185">Reference proteome</keyword>
<dbReference type="KEGG" id="vg:55815422"/>
<dbReference type="GeneID" id="55815422"/>
<name>A0A6B9JC26_9CAUD</name>